<proteinExistence type="predicted"/>
<organism evidence="1 2">
    <name type="scientific">Neorhizobium lilium</name>
    <dbReference type="NCBI Taxonomy" id="2503024"/>
    <lineage>
        <taxon>Bacteria</taxon>
        <taxon>Pseudomonadati</taxon>
        <taxon>Pseudomonadota</taxon>
        <taxon>Alphaproteobacteria</taxon>
        <taxon>Hyphomicrobiales</taxon>
        <taxon>Rhizobiaceae</taxon>
        <taxon>Rhizobium/Agrobacterium group</taxon>
        <taxon>Neorhizobium</taxon>
    </lineage>
</organism>
<evidence type="ECO:0000313" key="2">
    <source>
        <dbReference type="Proteomes" id="UP000287687"/>
    </source>
</evidence>
<dbReference type="OrthoDB" id="7366795at2"/>
<evidence type="ECO:0000313" key="1">
    <source>
        <dbReference type="EMBL" id="RWX79140.1"/>
    </source>
</evidence>
<dbReference type="AlphaFoldDB" id="A0A444LJC5"/>
<comment type="caution">
    <text evidence="1">The sequence shown here is derived from an EMBL/GenBank/DDBJ whole genome shotgun (WGS) entry which is preliminary data.</text>
</comment>
<dbReference type="RefSeq" id="WP_128443115.1">
    <property type="nucleotide sequence ID" value="NZ_SBIP01000002.1"/>
</dbReference>
<reference evidence="1 2" key="1">
    <citation type="submission" date="2019-01" db="EMBL/GenBank/DDBJ databases">
        <title>The draft genome of Rhizobium sp. 24NR.</title>
        <authorList>
            <person name="Liu L."/>
            <person name="Liang L."/>
            <person name="Shi S."/>
            <person name="Xu L."/>
            <person name="Wang X."/>
            <person name="Li L."/>
            <person name="Zhang X."/>
        </authorList>
    </citation>
    <scope>NUCLEOTIDE SEQUENCE [LARGE SCALE GENOMIC DNA]</scope>
    <source>
        <strain evidence="1 2">24NR</strain>
    </source>
</reference>
<keyword evidence="2" id="KW-1185">Reference proteome</keyword>
<sequence length="72" mass="7901">MSATAHHKVLRDKLTGLPVREVRLLVPDARHPEVQKRIRASHRSTDAAAEAEAIAFIEAVSDYGADGLLENE</sequence>
<gene>
    <name evidence="1" type="ORF">EPK99_11280</name>
</gene>
<protein>
    <submittedName>
        <fullName evidence="1">DUF3018 family protein</fullName>
    </submittedName>
</protein>
<dbReference type="EMBL" id="SBIP01000002">
    <property type="protein sequence ID" value="RWX79140.1"/>
    <property type="molecule type" value="Genomic_DNA"/>
</dbReference>
<dbReference type="Proteomes" id="UP000287687">
    <property type="component" value="Unassembled WGS sequence"/>
</dbReference>
<name>A0A444LJC5_9HYPH</name>
<accession>A0A444LJC5</accession>